<dbReference type="InterPro" id="IPR011009">
    <property type="entry name" value="Kinase-like_dom_sf"/>
</dbReference>
<accession>A0ABS8WLE6</accession>
<evidence type="ECO:0000256" key="1">
    <source>
        <dbReference type="ARBA" id="ARBA00005926"/>
    </source>
</evidence>
<name>A0ABS8WLE6_DATST</name>
<dbReference type="Gene3D" id="1.10.510.10">
    <property type="entry name" value="Transferase(Phosphotransferase) domain 1"/>
    <property type="match status" value="1"/>
</dbReference>
<comment type="caution">
    <text evidence="2">The sequence shown here is derived from an EMBL/GenBank/DDBJ whole genome shotgun (WGS) entry which is preliminary data.</text>
</comment>
<protein>
    <recommendedName>
        <fullName evidence="4">Protein kinase domain-containing protein</fullName>
    </recommendedName>
</protein>
<dbReference type="Proteomes" id="UP000823775">
    <property type="component" value="Unassembled WGS sequence"/>
</dbReference>
<dbReference type="EMBL" id="JACEIK010007999">
    <property type="protein sequence ID" value="MCE3050911.1"/>
    <property type="molecule type" value="Genomic_DNA"/>
</dbReference>
<dbReference type="SUPFAM" id="SSF56112">
    <property type="entry name" value="Protein kinase-like (PK-like)"/>
    <property type="match status" value="1"/>
</dbReference>
<keyword evidence="3" id="KW-1185">Reference proteome</keyword>
<evidence type="ECO:0000313" key="2">
    <source>
        <dbReference type="EMBL" id="MCE3050911.1"/>
    </source>
</evidence>
<evidence type="ECO:0008006" key="4">
    <source>
        <dbReference type="Google" id="ProtNLM"/>
    </source>
</evidence>
<dbReference type="InterPro" id="IPR050235">
    <property type="entry name" value="CK1_Ser-Thr_kinase"/>
</dbReference>
<proteinExistence type="inferred from homology"/>
<organism evidence="2 3">
    <name type="scientific">Datura stramonium</name>
    <name type="common">Jimsonweed</name>
    <name type="synonym">Common thornapple</name>
    <dbReference type="NCBI Taxonomy" id="4076"/>
    <lineage>
        <taxon>Eukaryota</taxon>
        <taxon>Viridiplantae</taxon>
        <taxon>Streptophyta</taxon>
        <taxon>Embryophyta</taxon>
        <taxon>Tracheophyta</taxon>
        <taxon>Spermatophyta</taxon>
        <taxon>Magnoliopsida</taxon>
        <taxon>eudicotyledons</taxon>
        <taxon>Gunneridae</taxon>
        <taxon>Pentapetalae</taxon>
        <taxon>asterids</taxon>
        <taxon>lamiids</taxon>
        <taxon>Solanales</taxon>
        <taxon>Solanaceae</taxon>
        <taxon>Solanoideae</taxon>
        <taxon>Datureae</taxon>
        <taxon>Datura</taxon>
    </lineage>
</organism>
<sequence>MFLDILANISAEVYAIDFGLAKKYRDLQTHKHIPYRASRRDDLESLGYVLLYFLRGKGLKAGTKKQKSDKISEKKMLTFNRGVMQILSRLFRDLFIREDSWWKCGLNAGPSAEKPGRTSGIISEQKKWIFSKNIL</sequence>
<reference evidence="2 3" key="1">
    <citation type="journal article" date="2021" name="BMC Genomics">
        <title>Datura genome reveals duplications of psychoactive alkaloid biosynthetic genes and high mutation rate following tissue culture.</title>
        <authorList>
            <person name="Rajewski A."/>
            <person name="Carter-House D."/>
            <person name="Stajich J."/>
            <person name="Litt A."/>
        </authorList>
    </citation>
    <scope>NUCLEOTIDE SEQUENCE [LARGE SCALE GENOMIC DNA]</scope>
    <source>
        <strain evidence="2">AR-01</strain>
    </source>
</reference>
<dbReference type="PANTHER" id="PTHR11909">
    <property type="entry name" value="CASEIN KINASE-RELATED"/>
    <property type="match status" value="1"/>
</dbReference>
<evidence type="ECO:0000313" key="3">
    <source>
        <dbReference type="Proteomes" id="UP000823775"/>
    </source>
</evidence>
<comment type="similarity">
    <text evidence="1">Belongs to the protein kinase superfamily. CK1 Ser/Thr protein kinase family. Casein kinase I subfamily.</text>
</comment>
<gene>
    <name evidence="2" type="ORF">HAX54_048422</name>
</gene>